<accession>A0A8S9QES2</accession>
<feature type="compositionally biased region" description="Polar residues" evidence="1">
    <location>
        <begin position="49"/>
        <end position="62"/>
    </location>
</feature>
<name>A0A8S9QES2_BRACR</name>
<feature type="region of interest" description="Disordered" evidence="1">
    <location>
        <begin position="1"/>
        <end position="79"/>
    </location>
</feature>
<evidence type="ECO:0000256" key="1">
    <source>
        <dbReference type="SAM" id="MobiDB-lite"/>
    </source>
</evidence>
<protein>
    <submittedName>
        <fullName evidence="2">Uncharacterized protein</fullName>
    </submittedName>
</protein>
<feature type="compositionally biased region" description="Basic residues" evidence="1">
    <location>
        <begin position="68"/>
        <end position="79"/>
    </location>
</feature>
<organism evidence="2 3">
    <name type="scientific">Brassica cretica</name>
    <name type="common">Mustard</name>
    <dbReference type="NCBI Taxonomy" id="69181"/>
    <lineage>
        <taxon>Eukaryota</taxon>
        <taxon>Viridiplantae</taxon>
        <taxon>Streptophyta</taxon>
        <taxon>Embryophyta</taxon>
        <taxon>Tracheophyta</taxon>
        <taxon>Spermatophyta</taxon>
        <taxon>Magnoliopsida</taxon>
        <taxon>eudicotyledons</taxon>
        <taxon>Gunneridae</taxon>
        <taxon>Pentapetalae</taxon>
        <taxon>rosids</taxon>
        <taxon>malvids</taxon>
        <taxon>Brassicales</taxon>
        <taxon>Brassicaceae</taxon>
        <taxon>Brassiceae</taxon>
        <taxon>Brassica</taxon>
    </lineage>
</organism>
<feature type="compositionally biased region" description="Basic and acidic residues" evidence="1">
    <location>
        <begin position="1"/>
        <end position="11"/>
    </location>
</feature>
<feature type="compositionally biased region" description="Polar residues" evidence="1">
    <location>
        <begin position="31"/>
        <end position="40"/>
    </location>
</feature>
<dbReference type="EMBL" id="QGKX02001290">
    <property type="protein sequence ID" value="KAF3539271.1"/>
    <property type="molecule type" value="Genomic_DNA"/>
</dbReference>
<reference evidence="2" key="1">
    <citation type="submission" date="2019-12" db="EMBL/GenBank/DDBJ databases">
        <title>Genome sequencing and annotation of Brassica cretica.</title>
        <authorList>
            <person name="Studholme D.J."/>
            <person name="Sarris P."/>
        </authorList>
    </citation>
    <scope>NUCLEOTIDE SEQUENCE</scope>
    <source>
        <strain evidence="2">PFS-109/04</strain>
        <tissue evidence="2">Leaf</tissue>
    </source>
</reference>
<proteinExistence type="predicted"/>
<sequence>MAKGRATRDASTDESCNGIRKQRRKKETKQNHQTMESSSNYEREHRSQITKNQILKTKTSRTIDGRPTTRKTTSKRTKL</sequence>
<evidence type="ECO:0000313" key="3">
    <source>
        <dbReference type="Proteomes" id="UP000712600"/>
    </source>
</evidence>
<gene>
    <name evidence="2" type="ORF">F2Q69_00022071</name>
</gene>
<evidence type="ECO:0000313" key="2">
    <source>
        <dbReference type="EMBL" id="KAF3539271.1"/>
    </source>
</evidence>
<comment type="caution">
    <text evidence="2">The sequence shown here is derived from an EMBL/GenBank/DDBJ whole genome shotgun (WGS) entry which is preliminary data.</text>
</comment>
<dbReference type="AlphaFoldDB" id="A0A8S9QES2"/>
<dbReference type="Proteomes" id="UP000712600">
    <property type="component" value="Unassembled WGS sequence"/>
</dbReference>